<keyword evidence="4" id="KW-1185">Reference proteome</keyword>
<comment type="caution">
    <text evidence="3">The sequence shown here is derived from an EMBL/GenBank/DDBJ whole genome shotgun (WGS) entry which is preliminary data.</text>
</comment>
<keyword evidence="1" id="KW-0732">Signal</keyword>
<dbReference type="PANTHER" id="PTHR36766:SF70">
    <property type="entry name" value="DISEASE RESISTANCE PROTEIN RGA4"/>
    <property type="match status" value="1"/>
</dbReference>
<reference evidence="3" key="1">
    <citation type="journal article" date="2023" name="Plant J.">
        <title>The genome of the king protea, Protea cynaroides.</title>
        <authorList>
            <person name="Chang J."/>
            <person name="Duong T.A."/>
            <person name="Schoeman C."/>
            <person name="Ma X."/>
            <person name="Roodt D."/>
            <person name="Barker N."/>
            <person name="Li Z."/>
            <person name="Van de Peer Y."/>
            <person name="Mizrachi E."/>
        </authorList>
    </citation>
    <scope>NUCLEOTIDE SEQUENCE</scope>
    <source>
        <tissue evidence="3">Young leaves</tissue>
    </source>
</reference>
<protein>
    <recommendedName>
        <fullName evidence="2">NB-ARC domain-containing protein</fullName>
    </recommendedName>
</protein>
<accession>A0A9Q0JTN8</accession>
<feature type="signal peptide" evidence="1">
    <location>
        <begin position="1"/>
        <end position="21"/>
    </location>
</feature>
<name>A0A9Q0JTN8_9MAGN</name>
<evidence type="ECO:0000256" key="1">
    <source>
        <dbReference type="SAM" id="SignalP"/>
    </source>
</evidence>
<sequence>MIKGRFLLLLLLAWREKTTLAQFAYNDPQLKEHFYVKLWVCVPEDFDVGSLTSAILEIQMRKACDLHELESLQCELQNRLEGKRFLLVLDDVWSVNRNYWESL</sequence>
<dbReference type="GO" id="GO:0043531">
    <property type="term" value="F:ADP binding"/>
    <property type="evidence" value="ECO:0007669"/>
    <property type="project" value="InterPro"/>
</dbReference>
<dbReference type="Proteomes" id="UP001141806">
    <property type="component" value="Unassembled WGS sequence"/>
</dbReference>
<dbReference type="PANTHER" id="PTHR36766">
    <property type="entry name" value="PLANT BROAD-SPECTRUM MILDEW RESISTANCE PROTEIN RPW8"/>
    <property type="match status" value="1"/>
</dbReference>
<dbReference type="InterPro" id="IPR027417">
    <property type="entry name" value="P-loop_NTPase"/>
</dbReference>
<organism evidence="3 4">
    <name type="scientific">Protea cynaroides</name>
    <dbReference type="NCBI Taxonomy" id="273540"/>
    <lineage>
        <taxon>Eukaryota</taxon>
        <taxon>Viridiplantae</taxon>
        <taxon>Streptophyta</taxon>
        <taxon>Embryophyta</taxon>
        <taxon>Tracheophyta</taxon>
        <taxon>Spermatophyta</taxon>
        <taxon>Magnoliopsida</taxon>
        <taxon>Proteales</taxon>
        <taxon>Proteaceae</taxon>
        <taxon>Protea</taxon>
    </lineage>
</organism>
<evidence type="ECO:0000259" key="2">
    <source>
        <dbReference type="Pfam" id="PF00931"/>
    </source>
</evidence>
<proteinExistence type="predicted"/>
<evidence type="ECO:0000313" key="4">
    <source>
        <dbReference type="Proteomes" id="UP001141806"/>
    </source>
</evidence>
<dbReference type="AlphaFoldDB" id="A0A9Q0JTN8"/>
<dbReference type="OrthoDB" id="5279713at2759"/>
<evidence type="ECO:0000313" key="3">
    <source>
        <dbReference type="EMBL" id="KAJ4952429.1"/>
    </source>
</evidence>
<gene>
    <name evidence="3" type="ORF">NE237_029261</name>
</gene>
<feature type="chain" id="PRO_5040133457" description="NB-ARC domain-containing protein" evidence="1">
    <location>
        <begin position="22"/>
        <end position="103"/>
    </location>
</feature>
<dbReference type="Pfam" id="PF00931">
    <property type="entry name" value="NB-ARC"/>
    <property type="match status" value="1"/>
</dbReference>
<dbReference type="EMBL" id="JAMYWD010000012">
    <property type="protein sequence ID" value="KAJ4952429.1"/>
    <property type="molecule type" value="Genomic_DNA"/>
</dbReference>
<feature type="domain" description="NB-ARC" evidence="2">
    <location>
        <begin position="17"/>
        <end position="101"/>
    </location>
</feature>
<dbReference type="Gene3D" id="3.40.50.300">
    <property type="entry name" value="P-loop containing nucleotide triphosphate hydrolases"/>
    <property type="match status" value="1"/>
</dbReference>
<dbReference type="InterPro" id="IPR002182">
    <property type="entry name" value="NB-ARC"/>
</dbReference>
<dbReference type="SUPFAM" id="SSF52540">
    <property type="entry name" value="P-loop containing nucleoside triphosphate hydrolases"/>
    <property type="match status" value="1"/>
</dbReference>